<dbReference type="AlphaFoldDB" id="A0A1I6BH60"/>
<gene>
    <name evidence="2" type="ORF">SAMN04515668_4561</name>
</gene>
<proteinExistence type="predicted"/>
<reference evidence="3" key="1">
    <citation type="submission" date="2016-10" db="EMBL/GenBank/DDBJ databases">
        <authorList>
            <person name="Varghese N."/>
            <person name="Submissions S."/>
        </authorList>
    </citation>
    <scope>NUCLEOTIDE SEQUENCE [LARGE SCALE GENOMIC DNA]</scope>
    <source>
        <strain evidence="3">OR362-8,ATCC BAA-1266,JCM 13504</strain>
    </source>
</reference>
<evidence type="ECO:0000256" key="1">
    <source>
        <dbReference type="SAM" id="Phobius"/>
    </source>
</evidence>
<keyword evidence="1" id="KW-1133">Transmembrane helix</keyword>
<feature type="transmembrane region" description="Helical" evidence="1">
    <location>
        <begin position="66"/>
        <end position="87"/>
    </location>
</feature>
<protein>
    <submittedName>
        <fullName evidence="2">Uncharacterized protein</fullName>
    </submittedName>
</protein>
<dbReference type="RefSeq" id="WP_092678594.1">
    <property type="nucleotide sequence ID" value="NZ_FOXS01000008.1"/>
</dbReference>
<dbReference type="STRING" id="1227077.SAMN04515668_4561"/>
<name>A0A1I6BH60_HYMAR</name>
<feature type="transmembrane region" description="Helical" evidence="1">
    <location>
        <begin position="93"/>
        <end position="117"/>
    </location>
</feature>
<dbReference type="Proteomes" id="UP000199029">
    <property type="component" value="Unassembled WGS sequence"/>
</dbReference>
<feature type="transmembrane region" description="Helical" evidence="1">
    <location>
        <begin position="32"/>
        <end position="54"/>
    </location>
</feature>
<evidence type="ECO:0000313" key="3">
    <source>
        <dbReference type="Proteomes" id="UP000199029"/>
    </source>
</evidence>
<keyword evidence="1" id="KW-0812">Transmembrane</keyword>
<sequence>MIATTFSKPALFVAVLLPTVWAVHKLHRRRGAAVQYYGVIGGAGLLALVVWSVPHDFLDDMPDLSYALLFEFIVLALVSFWLSIRALGNPSPIPWWIALPCALAALFFVLLIFLISIGMGSSGMVG</sequence>
<evidence type="ECO:0000313" key="2">
    <source>
        <dbReference type="EMBL" id="SFQ80275.1"/>
    </source>
</evidence>
<organism evidence="2 3">
    <name type="scientific">Hymenobacter arizonensis</name>
    <name type="common">Siccationidurans arizonensis</name>
    <dbReference type="NCBI Taxonomy" id="1227077"/>
    <lineage>
        <taxon>Bacteria</taxon>
        <taxon>Pseudomonadati</taxon>
        <taxon>Bacteroidota</taxon>
        <taxon>Cytophagia</taxon>
        <taxon>Cytophagales</taxon>
        <taxon>Hymenobacteraceae</taxon>
        <taxon>Hymenobacter</taxon>
    </lineage>
</organism>
<keyword evidence="3" id="KW-1185">Reference proteome</keyword>
<keyword evidence="1" id="KW-0472">Membrane</keyword>
<accession>A0A1I6BH60</accession>
<dbReference type="EMBL" id="FOXS01000008">
    <property type="protein sequence ID" value="SFQ80275.1"/>
    <property type="molecule type" value="Genomic_DNA"/>
</dbReference>